<gene>
    <name evidence="1" type="primary">STK10_2</name>
    <name evidence="1" type="ORF">Ciccas_013568</name>
</gene>
<dbReference type="EMBL" id="JBJKFK010006240">
    <property type="protein sequence ID" value="KAL3307907.1"/>
    <property type="molecule type" value="Genomic_DNA"/>
</dbReference>
<organism evidence="1 2">
    <name type="scientific">Cichlidogyrus casuarinus</name>
    <dbReference type="NCBI Taxonomy" id="1844966"/>
    <lineage>
        <taxon>Eukaryota</taxon>
        <taxon>Metazoa</taxon>
        <taxon>Spiralia</taxon>
        <taxon>Lophotrochozoa</taxon>
        <taxon>Platyhelminthes</taxon>
        <taxon>Monogenea</taxon>
        <taxon>Monopisthocotylea</taxon>
        <taxon>Dactylogyridea</taxon>
        <taxon>Ancyrocephalidae</taxon>
        <taxon>Cichlidogyrus</taxon>
    </lineage>
</organism>
<name>A0ABD2PK84_9PLAT</name>
<sequence length="204" mass="23978">KDLINYKGGSICSSKDVVRATVLPDKTATNPMSVTSSELAEIETDHRKRKDAIEERFFDKKQRFVEEHSRAKIKMEEDHIRLRYKLALSRLEDYFMLNRQLLVKRQEMSSQELNSSCDALRERLEADLAFEKKKFQRDSRVEAKRRSNENLKFLRSLNPSLTSVQFRQRMDDVSAADLQPKINCDRSYNFHQLWSGNLFISLPT</sequence>
<accession>A0ABD2PK84</accession>
<comment type="caution">
    <text evidence="1">The sequence shown here is derived from an EMBL/GenBank/DDBJ whole genome shotgun (WGS) entry which is preliminary data.</text>
</comment>
<feature type="non-terminal residue" evidence="1">
    <location>
        <position position="1"/>
    </location>
</feature>
<dbReference type="GO" id="GO:0016301">
    <property type="term" value="F:kinase activity"/>
    <property type="evidence" value="ECO:0007669"/>
    <property type="project" value="UniProtKB-KW"/>
</dbReference>
<reference evidence="1 2" key="1">
    <citation type="submission" date="2024-11" db="EMBL/GenBank/DDBJ databases">
        <title>Adaptive evolution of stress response genes in parasites aligns with host niche diversity.</title>
        <authorList>
            <person name="Hahn C."/>
            <person name="Resl P."/>
        </authorList>
    </citation>
    <scope>NUCLEOTIDE SEQUENCE [LARGE SCALE GENOMIC DNA]</scope>
    <source>
        <strain evidence="1">EGGRZ-B1_66</strain>
        <tissue evidence="1">Body</tissue>
    </source>
</reference>
<dbReference type="Proteomes" id="UP001626550">
    <property type="component" value="Unassembled WGS sequence"/>
</dbReference>
<keyword evidence="1" id="KW-0418">Kinase</keyword>
<evidence type="ECO:0000313" key="2">
    <source>
        <dbReference type="Proteomes" id="UP001626550"/>
    </source>
</evidence>
<keyword evidence="2" id="KW-1185">Reference proteome</keyword>
<proteinExistence type="predicted"/>
<dbReference type="AlphaFoldDB" id="A0ABD2PK84"/>
<evidence type="ECO:0000313" key="1">
    <source>
        <dbReference type="EMBL" id="KAL3307907.1"/>
    </source>
</evidence>
<keyword evidence="1" id="KW-0808">Transferase</keyword>
<protein>
    <submittedName>
        <fullName evidence="1">Serine threonine kinase 10</fullName>
    </submittedName>
</protein>